<dbReference type="SUPFAM" id="SSF88713">
    <property type="entry name" value="Glycoside hydrolase/deacetylase"/>
    <property type="match status" value="1"/>
</dbReference>
<sequence>MPVSEGRRLLASIHDVGPGSEREVDKLAGLLTDTLRCSRFAMLVVPDHWGRHPIRPGTPFANRLKAWSDSGIEMFVHGWYHRDTAEHHGLAGLKARYMTASEGEFLGLSYTEAARRMEDGRALVEDIIGRKSAGFIAPAWLYGPGAIHALRDSSFDIVEDHMKVWIPQTGRVVARGPVITWASRSTARTASSLAFAALARQALHPLRTVRVAVHPGDVSKEEILSSIEKTLRCFAGRRAAGSYRSLLDQRI</sequence>
<dbReference type="InterPro" id="IPR011330">
    <property type="entry name" value="Glyco_hydro/deAcase_b/a-brl"/>
</dbReference>
<organism evidence="1 2">
    <name type="scientific">Sphingomonas suaedae</name>
    <dbReference type="NCBI Taxonomy" id="2599297"/>
    <lineage>
        <taxon>Bacteria</taxon>
        <taxon>Pseudomonadati</taxon>
        <taxon>Pseudomonadota</taxon>
        <taxon>Alphaproteobacteria</taxon>
        <taxon>Sphingomonadales</taxon>
        <taxon>Sphingomonadaceae</taxon>
        <taxon>Sphingomonas</taxon>
    </lineage>
</organism>
<evidence type="ECO:0000313" key="1">
    <source>
        <dbReference type="EMBL" id="QDX26765.1"/>
    </source>
</evidence>
<dbReference type="Proteomes" id="UP000318055">
    <property type="component" value="Chromosome"/>
</dbReference>
<dbReference type="KEGG" id="ssua:FPZ54_12590"/>
<dbReference type="AlphaFoldDB" id="A0A518RH47"/>
<proteinExistence type="predicted"/>
<keyword evidence="2" id="KW-1185">Reference proteome</keyword>
<dbReference type="Pfam" id="PF10096">
    <property type="entry name" value="DUF2334"/>
    <property type="match status" value="1"/>
</dbReference>
<dbReference type="RefSeq" id="WP_145847688.1">
    <property type="nucleotide sequence ID" value="NZ_CP042239.1"/>
</dbReference>
<dbReference type="Gene3D" id="3.20.20.370">
    <property type="entry name" value="Glycoside hydrolase/deacetylase"/>
    <property type="match status" value="1"/>
</dbReference>
<dbReference type="GO" id="GO:0005975">
    <property type="term" value="P:carbohydrate metabolic process"/>
    <property type="evidence" value="ECO:0007669"/>
    <property type="project" value="InterPro"/>
</dbReference>
<dbReference type="EMBL" id="CP042239">
    <property type="protein sequence ID" value="QDX26765.1"/>
    <property type="molecule type" value="Genomic_DNA"/>
</dbReference>
<accession>A0A518RH47</accession>
<dbReference type="CDD" id="cd11374">
    <property type="entry name" value="CE4_u10"/>
    <property type="match status" value="1"/>
</dbReference>
<dbReference type="OrthoDB" id="7421654at2"/>
<protein>
    <submittedName>
        <fullName evidence="1">DUF2334 domain-containing protein</fullName>
    </submittedName>
</protein>
<gene>
    <name evidence="1" type="ORF">FPZ54_12590</name>
</gene>
<reference evidence="1 2" key="1">
    <citation type="submission" date="2019-07" db="EMBL/GenBank/DDBJ databases">
        <title>Sphingomonas alkalisoli sp. nov., isolated from rhizosphere soil of Suaedae salsa.</title>
        <authorList>
            <person name="Zhang H."/>
            <person name="Xu L."/>
            <person name="Zhang J.-X."/>
            <person name="Sun J.-Q."/>
        </authorList>
    </citation>
    <scope>NUCLEOTIDE SEQUENCE [LARGE SCALE GENOMIC DNA]</scope>
    <source>
        <strain evidence="1 2">XS-10</strain>
    </source>
</reference>
<dbReference type="InterPro" id="IPR018763">
    <property type="entry name" value="DUF2334"/>
</dbReference>
<name>A0A518RH47_9SPHN</name>
<evidence type="ECO:0000313" key="2">
    <source>
        <dbReference type="Proteomes" id="UP000318055"/>
    </source>
</evidence>